<dbReference type="InterPro" id="IPR050982">
    <property type="entry name" value="Auxin_biosynth/cation_transpt"/>
</dbReference>
<accession>A0ABY2E9D8</accession>
<evidence type="ECO:0000313" key="2">
    <source>
        <dbReference type="EMBL" id="TDE98888.1"/>
    </source>
</evidence>
<dbReference type="Gene3D" id="3.50.50.60">
    <property type="entry name" value="FAD/NAD(P)-binding domain"/>
    <property type="match status" value="1"/>
</dbReference>
<keyword evidence="1" id="KW-0560">Oxidoreductase</keyword>
<evidence type="ECO:0000256" key="1">
    <source>
        <dbReference type="ARBA" id="ARBA00023002"/>
    </source>
</evidence>
<dbReference type="SUPFAM" id="SSF51905">
    <property type="entry name" value="FAD/NAD(P)-binding domain"/>
    <property type="match status" value="2"/>
</dbReference>
<dbReference type="RefSeq" id="WP_133105790.1">
    <property type="nucleotide sequence ID" value="NZ_SMNA01000001.1"/>
</dbReference>
<evidence type="ECO:0000313" key="3">
    <source>
        <dbReference type="Proteomes" id="UP000504882"/>
    </source>
</evidence>
<dbReference type="EMBL" id="SMNA01000001">
    <property type="protein sequence ID" value="TDE98888.1"/>
    <property type="molecule type" value="Genomic_DNA"/>
</dbReference>
<keyword evidence="3" id="KW-1185">Reference proteome</keyword>
<dbReference type="PANTHER" id="PTHR43539:SF78">
    <property type="entry name" value="FLAVIN-CONTAINING MONOOXYGENASE"/>
    <property type="match status" value="1"/>
</dbReference>
<dbReference type="Pfam" id="PF13738">
    <property type="entry name" value="Pyr_redox_3"/>
    <property type="match status" value="1"/>
</dbReference>
<name>A0ABY2E9D8_9MICO</name>
<comment type="caution">
    <text evidence="2">The sequence shown here is derived from an EMBL/GenBank/DDBJ whole genome shotgun (WGS) entry which is preliminary data.</text>
</comment>
<reference evidence="2 3" key="1">
    <citation type="submission" date="2019-03" db="EMBL/GenBank/DDBJ databases">
        <title>Genomic features of bacteria from cold environments.</title>
        <authorList>
            <person name="Shen L."/>
        </authorList>
    </citation>
    <scope>NUCLEOTIDE SEQUENCE [LARGE SCALE GENOMIC DNA]</scope>
    <source>
        <strain evidence="3">T3246-1</strain>
    </source>
</reference>
<protein>
    <submittedName>
        <fullName evidence="2">Portal protein</fullName>
    </submittedName>
</protein>
<dbReference type="PANTHER" id="PTHR43539">
    <property type="entry name" value="FLAVIN-BINDING MONOOXYGENASE-LIKE PROTEIN (AFU_ORTHOLOGUE AFUA_4G09220)"/>
    <property type="match status" value="1"/>
</dbReference>
<dbReference type="Proteomes" id="UP000504882">
    <property type="component" value="Unassembled WGS sequence"/>
</dbReference>
<organism evidence="2 3">
    <name type="scientific">Occultella glacieicola</name>
    <dbReference type="NCBI Taxonomy" id="2518684"/>
    <lineage>
        <taxon>Bacteria</taxon>
        <taxon>Bacillati</taxon>
        <taxon>Actinomycetota</taxon>
        <taxon>Actinomycetes</taxon>
        <taxon>Micrococcales</taxon>
        <taxon>Ruaniaceae</taxon>
        <taxon>Occultella</taxon>
    </lineage>
</organism>
<dbReference type="InterPro" id="IPR036188">
    <property type="entry name" value="FAD/NAD-bd_sf"/>
</dbReference>
<sequence>MSTHHTIVIGGGQSGLSAGYHLAQSGVDFVILDAQDHVGAHWEGHWDSLRLFSPARYSSLPGLDCPGDPRHFPDRDEIAAYLRTYADHFALPVRSGVRVESLRPVGGSFVAEAGGQRFEAPNVVVATGPHQEPYVPGFAADLDPGIRQWHSTTYRGPADLPPGDVLVVGASHSGADIAHETAATHPTTLAGRANGQMPFRIEGPEARVVLPIWFWATRNLLTMRTPIGRRMRGEVRSHGAPLVRVREEDLRAAGVRRVGRVTGVDDGLPVADGTAVEVASVIWCTGYRHDYSWIDLPVTDEAGFPVSERGVSEFPGLYFLGVPFQYAFASMLIGGAGRDAGYVVRHLLRTREPARLTA</sequence>
<gene>
    <name evidence="2" type="ORF">EXU48_01430</name>
</gene>
<proteinExistence type="predicted"/>